<feature type="transmembrane region" description="Helical" evidence="5">
    <location>
        <begin position="418"/>
        <end position="437"/>
    </location>
</feature>
<dbReference type="GO" id="GO:0016020">
    <property type="term" value="C:membrane"/>
    <property type="evidence" value="ECO:0007669"/>
    <property type="project" value="UniProtKB-SubCell"/>
</dbReference>
<feature type="transmembrane region" description="Helical" evidence="5">
    <location>
        <begin position="233"/>
        <end position="251"/>
    </location>
</feature>
<dbReference type="PANTHER" id="PTHR37422">
    <property type="entry name" value="TEICHURONIC ACID BIOSYNTHESIS PROTEIN TUAE"/>
    <property type="match status" value="1"/>
</dbReference>
<gene>
    <name evidence="7" type="ORF">CBQ26_14920</name>
</gene>
<dbReference type="InterPro" id="IPR007016">
    <property type="entry name" value="O-antigen_ligase-rel_domated"/>
</dbReference>
<feature type="domain" description="O-antigen ligase-related" evidence="6">
    <location>
        <begin position="217"/>
        <end position="372"/>
    </location>
</feature>
<evidence type="ECO:0000313" key="8">
    <source>
        <dbReference type="Proteomes" id="UP000197208"/>
    </source>
</evidence>
<name>A0A246BHV4_9DEIO</name>
<comment type="subcellular location">
    <subcellularLocation>
        <location evidence="1">Membrane</location>
        <topology evidence="1">Multi-pass membrane protein</topology>
    </subcellularLocation>
</comment>
<reference evidence="7 8" key="1">
    <citation type="submission" date="2017-05" db="EMBL/GenBank/DDBJ databases">
        <title>De novo genome assembly of Deniococcus indicus strain DR1.</title>
        <authorList>
            <person name="Chauhan D."/>
            <person name="Yennamalli R.M."/>
            <person name="Priyadarshini R."/>
        </authorList>
    </citation>
    <scope>NUCLEOTIDE SEQUENCE [LARGE SCALE GENOMIC DNA]</scope>
    <source>
        <strain evidence="7 8">DR1</strain>
    </source>
</reference>
<evidence type="ECO:0000256" key="4">
    <source>
        <dbReference type="ARBA" id="ARBA00023136"/>
    </source>
</evidence>
<protein>
    <recommendedName>
        <fullName evidence="6">O-antigen ligase-related domain-containing protein</fullName>
    </recommendedName>
</protein>
<evidence type="ECO:0000256" key="1">
    <source>
        <dbReference type="ARBA" id="ARBA00004141"/>
    </source>
</evidence>
<dbReference type="AlphaFoldDB" id="A0A246BHV4"/>
<keyword evidence="8" id="KW-1185">Reference proteome</keyword>
<evidence type="ECO:0000256" key="5">
    <source>
        <dbReference type="SAM" id="Phobius"/>
    </source>
</evidence>
<proteinExistence type="predicted"/>
<dbReference type="EMBL" id="NHMK01000022">
    <property type="protein sequence ID" value="OWL94805.1"/>
    <property type="molecule type" value="Genomic_DNA"/>
</dbReference>
<dbReference type="Proteomes" id="UP000197208">
    <property type="component" value="Unassembled WGS sequence"/>
</dbReference>
<feature type="transmembrane region" description="Helical" evidence="5">
    <location>
        <begin position="136"/>
        <end position="156"/>
    </location>
</feature>
<feature type="transmembrane region" description="Helical" evidence="5">
    <location>
        <begin position="366"/>
        <end position="383"/>
    </location>
</feature>
<evidence type="ECO:0000256" key="2">
    <source>
        <dbReference type="ARBA" id="ARBA00022692"/>
    </source>
</evidence>
<dbReference type="PANTHER" id="PTHR37422:SF23">
    <property type="entry name" value="TEICHURONIC ACID BIOSYNTHESIS PROTEIN TUAE"/>
    <property type="match status" value="1"/>
</dbReference>
<comment type="caution">
    <text evidence="7">The sequence shown here is derived from an EMBL/GenBank/DDBJ whole genome shotgun (WGS) entry which is preliminary data.</text>
</comment>
<feature type="transmembrane region" description="Helical" evidence="5">
    <location>
        <begin position="110"/>
        <end position="127"/>
    </location>
</feature>
<evidence type="ECO:0000256" key="3">
    <source>
        <dbReference type="ARBA" id="ARBA00022989"/>
    </source>
</evidence>
<keyword evidence="2 5" id="KW-0812">Transmembrane</keyword>
<sequence length="455" mass="47655">MTGRVTVTATPGGTGLAGVAVRSHWRQAALLSLAGAAAWGPLAQGSAFDGGRAGLMLLTAVTVLTFTQAAARGEVPARPGVWGGVTLALIVWILLGALRAQESFGAQQQGALLIGALLLGLSARALLTGPLVRARFGALLCGVVGVMAAAVVWQRLTGGFTLRADPAAATGLYYHPSHYAGFVTLALPVAVWGLTTGGHASWRRRSRLALRAVGGVSAVILTVSLAFTHSSSLPTALLALGLAVSAALWRWRRWDGAAALSVLLLGAGTGAWLLGSADGQRRLDRLMGGTQTKSVGRFLQERQALWTIDRQVAANAGVLGVGPGNFVHVAPQYRPAQATGSNDHAFGFVNYAHNDYYQMAAEHGRAGVTLYLLILLLTLWTPLRALRDGRRMDPLAVAALCGLLPLWIAGIWDGNATVVPGTVAWAWLLMGAAVSGVQDRQGAHMHRLTREVKRP</sequence>
<evidence type="ECO:0000259" key="6">
    <source>
        <dbReference type="Pfam" id="PF04932"/>
    </source>
</evidence>
<evidence type="ECO:0000313" key="7">
    <source>
        <dbReference type="EMBL" id="OWL94805.1"/>
    </source>
</evidence>
<dbReference type="InterPro" id="IPR051533">
    <property type="entry name" value="WaaL-like"/>
</dbReference>
<organism evidence="7 8">
    <name type="scientific">Deinococcus indicus</name>
    <dbReference type="NCBI Taxonomy" id="223556"/>
    <lineage>
        <taxon>Bacteria</taxon>
        <taxon>Thermotogati</taxon>
        <taxon>Deinococcota</taxon>
        <taxon>Deinococci</taxon>
        <taxon>Deinococcales</taxon>
        <taxon>Deinococcaceae</taxon>
        <taxon>Deinococcus</taxon>
    </lineage>
</organism>
<dbReference type="OrthoDB" id="66665at2"/>
<keyword evidence="4 5" id="KW-0472">Membrane</keyword>
<feature type="transmembrane region" description="Helical" evidence="5">
    <location>
        <begin position="80"/>
        <end position="98"/>
    </location>
</feature>
<feature type="transmembrane region" description="Helical" evidence="5">
    <location>
        <begin position="176"/>
        <end position="196"/>
    </location>
</feature>
<feature type="transmembrane region" description="Helical" evidence="5">
    <location>
        <begin position="258"/>
        <end position="277"/>
    </location>
</feature>
<keyword evidence="3 5" id="KW-1133">Transmembrane helix</keyword>
<dbReference type="RefSeq" id="WP_088249436.1">
    <property type="nucleotide sequence ID" value="NZ_NHMK01000022.1"/>
</dbReference>
<feature type="transmembrane region" description="Helical" evidence="5">
    <location>
        <begin position="395"/>
        <end position="412"/>
    </location>
</feature>
<accession>A0A246BHV4</accession>
<dbReference type="Pfam" id="PF04932">
    <property type="entry name" value="Wzy_C"/>
    <property type="match status" value="1"/>
</dbReference>
<feature type="transmembrane region" description="Helical" evidence="5">
    <location>
        <begin position="208"/>
        <end position="227"/>
    </location>
</feature>